<gene>
    <name evidence="1" type="ORF">AC578_302</name>
</gene>
<dbReference type="AlphaFoldDB" id="A0A139HU34"/>
<dbReference type="EMBL" id="LFZN01000009">
    <property type="protein sequence ID" value="KXT05982.1"/>
    <property type="molecule type" value="Genomic_DNA"/>
</dbReference>
<dbReference type="Gene3D" id="3.40.462.10">
    <property type="entry name" value="FAD-linked oxidases, C-terminal domain"/>
    <property type="match status" value="1"/>
</dbReference>
<dbReference type="Proteomes" id="UP000070133">
    <property type="component" value="Unassembled WGS sequence"/>
</dbReference>
<dbReference type="EMBL" id="LFZN01000009">
    <property type="protein sequence ID" value="KXT05981.1"/>
    <property type="molecule type" value="Genomic_DNA"/>
</dbReference>
<keyword evidence="2" id="KW-1185">Reference proteome</keyword>
<sequence length="114" mass="13242">MLIRVLKNAFLQVPGSKFFFPKDAPNNPVVQGRHNTLQGIPSVGELKLNWVDWIPNGSHVGFSPVTGKDAEKQYPMTRRLINDYEYGLRFHRHIYYRNARNALRLQPVVWVNIL</sequence>
<comment type="caution">
    <text evidence="1">The sequence shown here is derived from an EMBL/GenBank/DDBJ whole genome shotgun (WGS) entry which is preliminary data.</text>
</comment>
<dbReference type="InterPro" id="IPR016170">
    <property type="entry name" value="Cytok_DH_C_sf"/>
</dbReference>
<accession>A0A139HU34</accession>
<reference evidence="1 2" key="1">
    <citation type="submission" date="2015-07" db="EMBL/GenBank/DDBJ databases">
        <title>Comparative genomics of the Sigatoka disease complex on banana suggests a link between parallel evolutionary changes in Pseudocercospora fijiensis and Pseudocercospora eumusae and increased virulence on the banana host.</title>
        <authorList>
            <person name="Chang T.-C."/>
            <person name="Salvucci A."/>
            <person name="Crous P.W."/>
            <person name="Stergiopoulos I."/>
        </authorList>
    </citation>
    <scope>NUCLEOTIDE SEQUENCE [LARGE SCALE GENOMIC DNA]</scope>
    <source>
        <strain evidence="1 2">CBS 114824</strain>
    </source>
</reference>
<protein>
    <submittedName>
        <fullName evidence="1">Uncharacterized protein</fullName>
    </submittedName>
</protein>
<evidence type="ECO:0000313" key="1">
    <source>
        <dbReference type="EMBL" id="KXT05981.1"/>
    </source>
</evidence>
<evidence type="ECO:0000313" key="2">
    <source>
        <dbReference type="Proteomes" id="UP000070133"/>
    </source>
</evidence>
<proteinExistence type="predicted"/>
<organism evidence="1 2">
    <name type="scientific">Pseudocercospora eumusae</name>
    <dbReference type="NCBI Taxonomy" id="321146"/>
    <lineage>
        <taxon>Eukaryota</taxon>
        <taxon>Fungi</taxon>
        <taxon>Dikarya</taxon>
        <taxon>Ascomycota</taxon>
        <taxon>Pezizomycotina</taxon>
        <taxon>Dothideomycetes</taxon>
        <taxon>Dothideomycetidae</taxon>
        <taxon>Mycosphaerellales</taxon>
        <taxon>Mycosphaerellaceae</taxon>
        <taxon>Pseudocercospora</taxon>
    </lineage>
</organism>
<dbReference type="OrthoDB" id="5332616at2759"/>
<name>A0A139HU34_9PEZI</name>
<dbReference type="STRING" id="321146.A0A139HU34"/>